<protein>
    <submittedName>
        <fullName evidence="2">Uncharacterized protein</fullName>
    </submittedName>
</protein>
<name>A0A251S7G7_HELAN</name>
<sequence length="74" mass="8441">MFQRFGNVPTVMNSKKDKHSVRSHQHLTCETSCPAATRPCGRAHPFIRRSKPFNPQNGQTPHCKHIFTSHGFLL</sequence>
<evidence type="ECO:0000313" key="2">
    <source>
        <dbReference type="EMBL" id="OTF94784.1"/>
    </source>
</evidence>
<dbReference type="InParanoid" id="A0A251S7G7"/>
<proteinExistence type="predicted"/>
<organism evidence="2 3">
    <name type="scientific">Helianthus annuus</name>
    <name type="common">Common sunflower</name>
    <dbReference type="NCBI Taxonomy" id="4232"/>
    <lineage>
        <taxon>Eukaryota</taxon>
        <taxon>Viridiplantae</taxon>
        <taxon>Streptophyta</taxon>
        <taxon>Embryophyta</taxon>
        <taxon>Tracheophyta</taxon>
        <taxon>Spermatophyta</taxon>
        <taxon>Magnoliopsida</taxon>
        <taxon>eudicotyledons</taxon>
        <taxon>Gunneridae</taxon>
        <taxon>Pentapetalae</taxon>
        <taxon>asterids</taxon>
        <taxon>campanulids</taxon>
        <taxon>Asterales</taxon>
        <taxon>Asteraceae</taxon>
        <taxon>Asteroideae</taxon>
        <taxon>Heliantheae alliance</taxon>
        <taxon>Heliantheae</taxon>
        <taxon>Helianthus</taxon>
    </lineage>
</organism>
<accession>A0A251S7G7</accession>
<gene>
    <name evidence="2" type="ORF">HannXRQ_Chr15g0475911</name>
</gene>
<dbReference type="Proteomes" id="UP000215914">
    <property type="component" value="Chromosome 15"/>
</dbReference>
<feature type="region of interest" description="Disordered" evidence="1">
    <location>
        <begin position="1"/>
        <end position="23"/>
    </location>
</feature>
<dbReference type="EMBL" id="CM007904">
    <property type="protein sequence ID" value="OTF94784.1"/>
    <property type="molecule type" value="Genomic_DNA"/>
</dbReference>
<reference evidence="3" key="1">
    <citation type="journal article" date="2017" name="Nature">
        <title>The sunflower genome provides insights into oil metabolism, flowering and Asterid evolution.</title>
        <authorList>
            <person name="Badouin H."/>
            <person name="Gouzy J."/>
            <person name="Grassa C.J."/>
            <person name="Murat F."/>
            <person name="Staton S.E."/>
            <person name="Cottret L."/>
            <person name="Lelandais-Briere C."/>
            <person name="Owens G.L."/>
            <person name="Carrere S."/>
            <person name="Mayjonade B."/>
            <person name="Legrand L."/>
            <person name="Gill N."/>
            <person name="Kane N.C."/>
            <person name="Bowers J.E."/>
            <person name="Hubner S."/>
            <person name="Bellec A."/>
            <person name="Berard A."/>
            <person name="Berges H."/>
            <person name="Blanchet N."/>
            <person name="Boniface M.C."/>
            <person name="Brunel D."/>
            <person name="Catrice O."/>
            <person name="Chaidir N."/>
            <person name="Claudel C."/>
            <person name="Donnadieu C."/>
            <person name="Faraut T."/>
            <person name="Fievet G."/>
            <person name="Helmstetter N."/>
            <person name="King M."/>
            <person name="Knapp S.J."/>
            <person name="Lai Z."/>
            <person name="Le Paslier M.C."/>
            <person name="Lippi Y."/>
            <person name="Lorenzon L."/>
            <person name="Mandel J.R."/>
            <person name="Marage G."/>
            <person name="Marchand G."/>
            <person name="Marquand E."/>
            <person name="Bret-Mestries E."/>
            <person name="Morien E."/>
            <person name="Nambeesan S."/>
            <person name="Nguyen T."/>
            <person name="Pegot-Espagnet P."/>
            <person name="Pouilly N."/>
            <person name="Raftis F."/>
            <person name="Sallet E."/>
            <person name="Schiex T."/>
            <person name="Thomas J."/>
            <person name="Vandecasteele C."/>
            <person name="Vares D."/>
            <person name="Vear F."/>
            <person name="Vautrin S."/>
            <person name="Crespi M."/>
            <person name="Mangin B."/>
            <person name="Burke J.M."/>
            <person name="Salse J."/>
            <person name="Munos S."/>
            <person name="Vincourt P."/>
            <person name="Rieseberg L.H."/>
            <person name="Langlade N.B."/>
        </authorList>
    </citation>
    <scope>NUCLEOTIDE SEQUENCE [LARGE SCALE GENOMIC DNA]</scope>
    <source>
        <strain evidence="3">cv. SF193</strain>
    </source>
</reference>
<evidence type="ECO:0000313" key="3">
    <source>
        <dbReference type="Proteomes" id="UP000215914"/>
    </source>
</evidence>
<evidence type="ECO:0000256" key="1">
    <source>
        <dbReference type="SAM" id="MobiDB-lite"/>
    </source>
</evidence>
<dbReference type="AlphaFoldDB" id="A0A251S7G7"/>
<keyword evidence="3" id="KW-1185">Reference proteome</keyword>